<dbReference type="EMBL" id="JADKMA010000120">
    <property type="protein sequence ID" value="MBO8194287.1"/>
    <property type="molecule type" value="Genomic_DNA"/>
</dbReference>
<dbReference type="Pfam" id="PF07905">
    <property type="entry name" value="PucR"/>
    <property type="match status" value="1"/>
</dbReference>
<sequence>MQPTVREVLQLSALTTGRPRVLGGRDHLDRPVRWVHISDLRDLTDLLEGGELVLTTGLPLADGAAKTEDYLSMLAAQGVAGLVVELGTHLTAVPEELGALADSLALPVAALTDRIRFIEVTQQVHRLIVADQYEEVEFARTTHEVFTSLNIARASTRDIVTRAAQTLGAPLVLEDLSRHVLAFCALDTPTTALLDQWAERSRLHDAADGHPGAPAWSAVPVGVGSERWGRLVLPAPASDASRARMVLERAAQSLQLHRMIQQERDALVVQALGGLLDDLLSGRVTEEDEARARATALGLTPGSRYAPLSVRVPQRPGTDALTQGEADRQLLAAVRQSATAVGGSAIASIRREGTVSAIISCLPNGADRTLDAICRGLRERLTGRSGTEGWAAGTAPDSAGLIGAAHGLTEAEHVADVGLTMPEAHRLYRSTDVRLRGVVALLRDDHRLQAFAETELGRLLDHDARTGDNLLALLRTHLDCGGSKTHTARRTGLSRPTLYSRLRTLERILGVSLESAESRTSLHTALMVIDAR</sequence>
<feature type="domain" description="PucR C-terminal helix-turn-helix" evidence="2">
    <location>
        <begin position="470"/>
        <end position="527"/>
    </location>
</feature>
<accession>A0ABS3XGZ5</accession>
<evidence type="ECO:0000313" key="3">
    <source>
        <dbReference type="EMBL" id="MBO8194287.1"/>
    </source>
</evidence>
<dbReference type="InterPro" id="IPR051448">
    <property type="entry name" value="CdaR-like_regulators"/>
</dbReference>
<dbReference type="InterPro" id="IPR012914">
    <property type="entry name" value="PucR_dom"/>
</dbReference>
<keyword evidence="4" id="KW-1185">Reference proteome</keyword>
<protein>
    <submittedName>
        <fullName evidence="3">PucR family transcriptional regulator</fullName>
    </submittedName>
</protein>
<name>A0ABS3XGZ5_9ACTN</name>
<dbReference type="PANTHER" id="PTHR33744">
    <property type="entry name" value="CARBOHYDRATE DIACID REGULATOR"/>
    <property type="match status" value="1"/>
</dbReference>
<proteinExistence type="predicted"/>
<organism evidence="3 4">
    <name type="scientific">Streptomyces oryzae</name>
    <dbReference type="NCBI Taxonomy" id="1434886"/>
    <lineage>
        <taxon>Bacteria</taxon>
        <taxon>Bacillati</taxon>
        <taxon>Actinomycetota</taxon>
        <taxon>Actinomycetes</taxon>
        <taxon>Kitasatosporales</taxon>
        <taxon>Streptomycetaceae</taxon>
        <taxon>Streptomyces</taxon>
    </lineage>
</organism>
<evidence type="ECO:0000259" key="2">
    <source>
        <dbReference type="Pfam" id="PF13556"/>
    </source>
</evidence>
<dbReference type="InterPro" id="IPR042070">
    <property type="entry name" value="PucR_C-HTH_sf"/>
</dbReference>
<dbReference type="InterPro" id="IPR025736">
    <property type="entry name" value="PucR_C-HTH_dom"/>
</dbReference>
<dbReference type="Gene3D" id="1.10.10.2840">
    <property type="entry name" value="PucR C-terminal helix-turn-helix domain"/>
    <property type="match status" value="1"/>
</dbReference>
<dbReference type="RefSeq" id="WP_209241394.1">
    <property type="nucleotide sequence ID" value="NZ_JADKMA010000120.1"/>
</dbReference>
<evidence type="ECO:0000313" key="4">
    <source>
        <dbReference type="Proteomes" id="UP001519064"/>
    </source>
</evidence>
<dbReference type="Proteomes" id="UP001519064">
    <property type="component" value="Unassembled WGS sequence"/>
</dbReference>
<comment type="caution">
    <text evidence="3">The sequence shown here is derived from an EMBL/GenBank/DDBJ whole genome shotgun (WGS) entry which is preliminary data.</text>
</comment>
<evidence type="ECO:0000259" key="1">
    <source>
        <dbReference type="Pfam" id="PF07905"/>
    </source>
</evidence>
<feature type="domain" description="Purine catabolism PurC-like" evidence="1">
    <location>
        <begin position="7"/>
        <end position="128"/>
    </location>
</feature>
<reference evidence="3 4" key="1">
    <citation type="submission" date="2020-11" db="EMBL/GenBank/DDBJ databases">
        <title>Streptomyces spirodelae sp. nov., isolated from duckweed.</title>
        <authorList>
            <person name="Saimee Y."/>
            <person name="Duangmal K."/>
        </authorList>
    </citation>
    <scope>NUCLEOTIDE SEQUENCE [LARGE SCALE GENOMIC DNA]</scope>
    <source>
        <strain evidence="3 4">S16-07</strain>
    </source>
</reference>
<dbReference type="Pfam" id="PF13556">
    <property type="entry name" value="HTH_30"/>
    <property type="match status" value="1"/>
</dbReference>
<dbReference type="PANTHER" id="PTHR33744:SF1">
    <property type="entry name" value="DNA-BINDING TRANSCRIPTIONAL ACTIVATOR ADER"/>
    <property type="match status" value="1"/>
</dbReference>
<gene>
    <name evidence="3" type="ORF">ITI46_21870</name>
</gene>